<dbReference type="GO" id="GO:0071363">
    <property type="term" value="P:cellular response to growth factor stimulus"/>
    <property type="evidence" value="ECO:0007669"/>
    <property type="project" value="TreeGrafter"/>
</dbReference>
<evidence type="ECO:0000259" key="14">
    <source>
        <dbReference type="PROSITE" id="PS50011"/>
    </source>
</evidence>
<accession>A0A7E5VJX7</accession>
<evidence type="ECO:0000256" key="4">
    <source>
        <dbReference type="ARBA" id="ARBA00022527"/>
    </source>
</evidence>
<proteinExistence type="inferred from homology"/>
<dbReference type="PANTHER" id="PTHR23255">
    <property type="entry name" value="TRANSFORMING GROWTH FACTOR-BETA RECEPTOR TYPE I AND II"/>
    <property type="match status" value="1"/>
</dbReference>
<comment type="similarity">
    <text evidence="2">Belongs to the protein kinase superfamily. TKL Ser/Thr protein kinase family. TGFB receptor subfamily.</text>
</comment>
<evidence type="ECO:0000256" key="13">
    <source>
        <dbReference type="ARBA" id="ARBA00023170"/>
    </source>
</evidence>
<organism evidence="15 16">
    <name type="scientific">Trichoplusia ni</name>
    <name type="common">Cabbage looper</name>
    <dbReference type="NCBI Taxonomy" id="7111"/>
    <lineage>
        <taxon>Eukaryota</taxon>
        <taxon>Metazoa</taxon>
        <taxon>Ecdysozoa</taxon>
        <taxon>Arthropoda</taxon>
        <taxon>Hexapoda</taxon>
        <taxon>Insecta</taxon>
        <taxon>Pterygota</taxon>
        <taxon>Neoptera</taxon>
        <taxon>Endopterygota</taxon>
        <taxon>Lepidoptera</taxon>
        <taxon>Glossata</taxon>
        <taxon>Ditrysia</taxon>
        <taxon>Noctuoidea</taxon>
        <taxon>Noctuidae</taxon>
        <taxon>Plusiinae</taxon>
        <taxon>Trichoplusia</taxon>
    </lineage>
</organism>
<sequence length="120" mass="13300">MNTSCLESFLRCDVYALGLVLWELASRVAPRGEARAPFAELAPADPSFEDMRKIVCVDAARPCPPAHTHPTMVGMANLMRECWHQNPSVRLPALRIKKTLLKLAANDNSIRLSDDNEVSV</sequence>
<keyword evidence="9" id="KW-0418">Kinase</keyword>
<dbReference type="InterPro" id="IPR000333">
    <property type="entry name" value="TGFB_receptor"/>
</dbReference>
<feature type="domain" description="Protein kinase" evidence="14">
    <location>
        <begin position="1"/>
        <end position="101"/>
    </location>
</feature>
<evidence type="ECO:0000256" key="2">
    <source>
        <dbReference type="ARBA" id="ARBA00009605"/>
    </source>
</evidence>
<keyword evidence="4" id="KW-0723">Serine/threonine-protein kinase</keyword>
<comment type="subcellular location">
    <subcellularLocation>
        <location evidence="1">Membrane</location>
        <topology evidence="1">Single-pass type I membrane protein</topology>
    </subcellularLocation>
</comment>
<evidence type="ECO:0000256" key="9">
    <source>
        <dbReference type="ARBA" id="ARBA00022777"/>
    </source>
</evidence>
<evidence type="ECO:0000256" key="11">
    <source>
        <dbReference type="ARBA" id="ARBA00022989"/>
    </source>
</evidence>
<gene>
    <name evidence="16" type="primary">LOC113494448</name>
</gene>
<keyword evidence="11" id="KW-1133">Transmembrane helix</keyword>
<keyword evidence="13" id="KW-0675">Receptor</keyword>
<name>A0A7E5VJX7_TRINI</name>
<dbReference type="GeneID" id="113494448"/>
<keyword evidence="12" id="KW-0472">Membrane</keyword>
<dbReference type="InterPro" id="IPR000719">
    <property type="entry name" value="Prot_kinase_dom"/>
</dbReference>
<evidence type="ECO:0000256" key="5">
    <source>
        <dbReference type="ARBA" id="ARBA00022679"/>
    </source>
</evidence>
<keyword evidence="15" id="KW-1185">Reference proteome</keyword>
<dbReference type="GO" id="GO:0005524">
    <property type="term" value="F:ATP binding"/>
    <property type="evidence" value="ECO:0007669"/>
    <property type="project" value="UniProtKB-KW"/>
</dbReference>
<dbReference type="KEGG" id="tnl:113494448"/>
<keyword evidence="10" id="KW-0067">ATP-binding</keyword>
<dbReference type="GO" id="GO:0004675">
    <property type="term" value="F:transmembrane receptor protein serine/threonine kinase activity"/>
    <property type="evidence" value="ECO:0007669"/>
    <property type="project" value="UniProtKB-EC"/>
</dbReference>
<keyword evidence="5" id="KW-0808">Transferase</keyword>
<dbReference type="Proteomes" id="UP000322000">
    <property type="component" value="Chromosome 5"/>
</dbReference>
<dbReference type="InParanoid" id="A0A7E5VJX7"/>
<reference evidence="16" key="1">
    <citation type="submission" date="2025-08" db="UniProtKB">
        <authorList>
            <consortium name="RefSeq"/>
        </authorList>
    </citation>
    <scope>IDENTIFICATION</scope>
</reference>
<dbReference type="Gene3D" id="1.10.510.10">
    <property type="entry name" value="Transferase(Phosphotransferase) domain 1"/>
    <property type="match status" value="1"/>
</dbReference>
<dbReference type="OrthoDB" id="69842at2759"/>
<dbReference type="RefSeq" id="XP_026728584.1">
    <property type="nucleotide sequence ID" value="XM_026872783.1"/>
</dbReference>
<dbReference type="PROSITE" id="PS50011">
    <property type="entry name" value="PROTEIN_KINASE_DOM"/>
    <property type="match status" value="1"/>
</dbReference>
<evidence type="ECO:0000256" key="12">
    <source>
        <dbReference type="ARBA" id="ARBA00023136"/>
    </source>
</evidence>
<evidence type="ECO:0000256" key="6">
    <source>
        <dbReference type="ARBA" id="ARBA00022692"/>
    </source>
</evidence>
<protein>
    <recommendedName>
        <fullName evidence="3">receptor protein serine/threonine kinase</fullName>
        <ecNumber evidence="3">2.7.11.30</ecNumber>
    </recommendedName>
</protein>
<evidence type="ECO:0000256" key="1">
    <source>
        <dbReference type="ARBA" id="ARBA00004479"/>
    </source>
</evidence>
<dbReference type="InterPro" id="IPR001245">
    <property type="entry name" value="Ser-Thr/Tyr_kinase_cat_dom"/>
</dbReference>
<dbReference type="SUPFAM" id="SSF56112">
    <property type="entry name" value="Protein kinase-like (PK-like)"/>
    <property type="match status" value="1"/>
</dbReference>
<keyword evidence="6" id="KW-0812">Transmembrane</keyword>
<evidence type="ECO:0000256" key="8">
    <source>
        <dbReference type="ARBA" id="ARBA00022741"/>
    </source>
</evidence>
<dbReference type="PANTHER" id="PTHR23255:SF72">
    <property type="entry name" value="RECEPTOR PROTEIN SERINE_THREONINE KINASE"/>
    <property type="match status" value="1"/>
</dbReference>
<evidence type="ECO:0000313" key="16">
    <source>
        <dbReference type="RefSeq" id="XP_026728584.1"/>
    </source>
</evidence>
<dbReference type="EC" id="2.7.11.30" evidence="3"/>
<evidence type="ECO:0000256" key="7">
    <source>
        <dbReference type="ARBA" id="ARBA00022729"/>
    </source>
</evidence>
<evidence type="ECO:0000313" key="15">
    <source>
        <dbReference type="Proteomes" id="UP000322000"/>
    </source>
</evidence>
<keyword evidence="8" id="KW-0547">Nucleotide-binding</keyword>
<dbReference type="InterPro" id="IPR011009">
    <property type="entry name" value="Kinase-like_dom_sf"/>
</dbReference>
<dbReference type="GO" id="GO:0070724">
    <property type="term" value="C:BMP receptor complex"/>
    <property type="evidence" value="ECO:0007669"/>
    <property type="project" value="TreeGrafter"/>
</dbReference>
<evidence type="ECO:0000256" key="10">
    <source>
        <dbReference type="ARBA" id="ARBA00022840"/>
    </source>
</evidence>
<keyword evidence="7" id="KW-0732">Signal</keyword>
<dbReference type="AlphaFoldDB" id="A0A7E5VJX7"/>
<dbReference type="Pfam" id="PF07714">
    <property type="entry name" value="PK_Tyr_Ser-Thr"/>
    <property type="match status" value="1"/>
</dbReference>
<evidence type="ECO:0000256" key="3">
    <source>
        <dbReference type="ARBA" id="ARBA00012401"/>
    </source>
</evidence>